<evidence type="ECO:0000256" key="6">
    <source>
        <dbReference type="PIRSR" id="PIRSR601461-1"/>
    </source>
</evidence>
<keyword evidence="8" id="KW-0812">Transmembrane</keyword>
<dbReference type="InterPro" id="IPR033121">
    <property type="entry name" value="PEPTIDASE_A1"/>
</dbReference>
<dbReference type="PRINTS" id="PR00792">
    <property type="entry name" value="PEPSIN"/>
</dbReference>
<feature type="signal peptide" evidence="9">
    <location>
        <begin position="1"/>
        <end position="19"/>
    </location>
</feature>
<gene>
    <name evidence="11" type="ORF">BAUCODRAFT_99500</name>
</gene>
<dbReference type="KEGG" id="bcom:BAUCODRAFT_99500"/>
<evidence type="ECO:0000256" key="3">
    <source>
        <dbReference type="ARBA" id="ARBA00022729"/>
    </source>
</evidence>
<reference evidence="11 12" key="1">
    <citation type="journal article" date="2012" name="PLoS Pathog.">
        <title>Diverse lifestyles and strategies of plant pathogenesis encoded in the genomes of eighteen Dothideomycetes fungi.</title>
        <authorList>
            <person name="Ohm R.A."/>
            <person name="Feau N."/>
            <person name="Henrissat B."/>
            <person name="Schoch C.L."/>
            <person name="Horwitz B.A."/>
            <person name="Barry K.W."/>
            <person name="Condon B.J."/>
            <person name="Copeland A.C."/>
            <person name="Dhillon B."/>
            <person name="Glaser F."/>
            <person name="Hesse C.N."/>
            <person name="Kosti I."/>
            <person name="LaButti K."/>
            <person name="Lindquist E.A."/>
            <person name="Lucas S."/>
            <person name="Salamov A.A."/>
            <person name="Bradshaw R.E."/>
            <person name="Ciuffetti L."/>
            <person name="Hamelin R.C."/>
            <person name="Kema G.H.J."/>
            <person name="Lawrence C."/>
            <person name="Scott J.A."/>
            <person name="Spatafora J.W."/>
            <person name="Turgeon B.G."/>
            <person name="de Wit P.J.G.M."/>
            <person name="Zhong S."/>
            <person name="Goodwin S.B."/>
            <person name="Grigoriev I.V."/>
        </authorList>
    </citation>
    <scope>NUCLEOTIDE SEQUENCE [LARGE SCALE GENOMIC DNA]</scope>
    <source>
        <strain evidence="11 12">UAMH 10762</strain>
    </source>
</reference>
<keyword evidence="8" id="KW-1133">Transmembrane helix</keyword>
<keyword evidence="8" id="KW-0472">Membrane</keyword>
<dbReference type="InterPro" id="IPR001461">
    <property type="entry name" value="Aspartic_peptidase_A1"/>
</dbReference>
<proteinExistence type="inferred from homology"/>
<dbReference type="EMBL" id="KB445566">
    <property type="protein sequence ID" value="EMC90841.1"/>
    <property type="molecule type" value="Genomic_DNA"/>
</dbReference>
<evidence type="ECO:0000256" key="1">
    <source>
        <dbReference type="ARBA" id="ARBA00007447"/>
    </source>
</evidence>
<dbReference type="AlphaFoldDB" id="M2M2T5"/>
<dbReference type="PROSITE" id="PS51767">
    <property type="entry name" value="PEPTIDASE_A1"/>
    <property type="match status" value="1"/>
</dbReference>
<dbReference type="Proteomes" id="UP000011761">
    <property type="component" value="Unassembled WGS sequence"/>
</dbReference>
<dbReference type="InterPro" id="IPR001969">
    <property type="entry name" value="Aspartic_peptidase_AS"/>
</dbReference>
<evidence type="ECO:0000313" key="11">
    <source>
        <dbReference type="EMBL" id="EMC90841.1"/>
    </source>
</evidence>
<dbReference type="PANTHER" id="PTHR47966">
    <property type="entry name" value="BETA-SITE APP-CLEAVING ENZYME, ISOFORM A-RELATED"/>
    <property type="match status" value="1"/>
</dbReference>
<keyword evidence="4 7" id="KW-0064">Aspartyl protease</keyword>
<keyword evidence="3 9" id="KW-0732">Signal</keyword>
<dbReference type="RefSeq" id="XP_007682004.1">
    <property type="nucleotide sequence ID" value="XM_007683814.1"/>
</dbReference>
<sequence>MRTASIATSSLLAISSVYALPEISIGKRDAGLQQSPAAKGAVAKKLAKRQSGTLQTTVYDILDYSYGGAYYANITVGTPPQNQVVIVDTGSSDLYLDASSAPACNGPETAYSCRGGTFDRNSSNTLKIVEPAPAFNTSFGDGSTAVGPFATDEVCVGSVCVSNVQFGIAEEVNSTSGFAVGLLGLGYSENEATNTIYPNLPEVLKNAGVISSRLYSVFLNDFAAISGSILFGGIDTSRFSGALATLDFLPSARSGVVDAFITTVTAASVTVGGTSTKLFSGGHNSVQAYQSSDPALPVLLDTGSTAWSVDESIYNQYFAKPFSWVDDQGLCSCSHQNDDTSITLEFGLKVNITIPIREFVVPIYNASTNTAIPYGNNQGDACAFLISPSESTGQGFQPMGDAILRSMYVVFDLDNGQVSLAQASLNSSTRSNVVSVGAGPSGVASALRSASSTVSYLPASTSQTYSIAPYVTGAGSFATSSAATPVGTATGSRAVPFDAQVSVSAMGIVSAAPASAATATASAPSGSASKSSAAATGTVVRGASGVVWVLGVVVCSVLLGGALIL</sequence>
<evidence type="ECO:0000256" key="8">
    <source>
        <dbReference type="SAM" id="Phobius"/>
    </source>
</evidence>
<keyword evidence="12" id="KW-1185">Reference proteome</keyword>
<protein>
    <recommendedName>
        <fullName evidence="10">Peptidase A1 domain-containing protein</fullName>
    </recommendedName>
</protein>
<evidence type="ECO:0000256" key="2">
    <source>
        <dbReference type="ARBA" id="ARBA00022670"/>
    </source>
</evidence>
<dbReference type="eggNOG" id="KOG1339">
    <property type="taxonomic scope" value="Eukaryota"/>
</dbReference>
<evidence type="ECO:0000313" key="12">
    <source>
        <dbReference type="Proteomes" id="UP000011761"/>
    </source>
</evidence>
<feature type="active site" evidence="6">
    <location>
        <position position="88"/>
    </location>
</feature>
<organism evidence="11 12">
    <name type="scientific">Baudoinia panamericana (strain UAMH 10762)</name>
    <name type="common">Angels' share fungus</name>
    <name type="synonym">Baudoinia compniacensis (strain UAMH 10762)</name>
    <dbReference type="NCBI Taxonomy" id="717646"/>
    <lineage>
        <taxon>Eukaryota</taxon>
        <taxon>Fungi</taxon>
        <taxon>Dikarya</taxon>
        <taxon>Ascomycota</taxon>
        <taxon>Pezizomycotina</taxon>
        <taxon>Dothideomycetes</taxon>
        <taxon>Dothideomycetidae</taxon>
        <taxon>Mycosphaerellales</taxon>
        <taxon>Teratosphaeriaceae</taxon>
        <taxon>Baudoinia</taxon>
    </lineage>
</organism>
<dbReference type="PROSITE" id="PS00141">
    <property type="entry name" value="ASP_PROTEASE"/>
    <property type="match status" value="1"/>
</dbReference>
<feature type="chain" id="PRO_5004021912" description="Peptidase A1 domain-containing protein" evidence="9">
    <location>
        <begin position="20"/>
        <end position="565"/>
    </location>
</feature>
<dbReference type="SUPFAM" id="SSF50630">
    <property type="entry name" value="Acid proteases"/>
    <property type="match status" value="1"/>
</dbReference>
<evidence type="ECO:0000259" key="10">
    <source>
        <dbReference type="PROSITE" id="PS51767"/>
    </source>
</evidence>
<dbReference type="InterPro" id="IPR021109">
    <property type="entry name" value="Peptidase_aspartic_dom_sf"/>
</dbReference>
<dbReference type="CDD" id="cd05474">
    <property type="entry name" value="SAP_like"/>
    <property type="match status" value="1"/>
</dbReference>
<dbReference type="GO" id="GO:0004190">
    <property type="term" value="F:aspartic-type endopeptidase activity"/>
    <property type="evidence" value="ECO:0007669"/>
    <property type="project" value="UniProtKB-KW"/>
</dbReference>
<dbReference type="OrthoDB" id="771136at2759"/>
<dbReference type="InterPro" id="IPR033876">
    <property type="entry name" value="SAP-like"/>
</dbReference>
<dbReference type="GeneID" id="19117528"/>
<comment type="similarity">
    <text evidence="1 7">Belongs to the peptidase A1 family.</text>
</comment>
<keyword evidence="5 7" id="KW-0378">Hydrolase</keyword>
<name>M2M2T5_BAUPA</name>
<dbReference type="HOGENOM" id="CLU_013253_9_3_1"/>
<keyword evidence="2 7" id="KW-0645">Protease</keyword>
<dbReference type="PANTHER" id="PTHR47966:SF65">
    <property type="entry name" value="ASPARTIC-TYPE ENDOPEPTIDASE"/>
    <property type="match status" value="1"/>
</dbReference>
<dbReference type="Pfam" id="PF00026">
    <property type="entry name" value="Asp"/>
    <property type="match status" value="1"/>
</dbReference>
<evidence type="ECO:0000256" key="5">
    <source>
        <dbReference type="ARBA" id="ARBA00022801"/>
    </source>
</evidence>
<accession>M2M2T5</accession>
<dbReference type="Gene3D" id="2.40.70.10">
    <property type="entry name" value="Acid Proteases"/>
    <property type="match status" value="2"/>
</dbReference>
<evidence type="ECO:0000256" key="4">
    <source>
        <dbReference type="ARBA" id="ARBA00022750"/>
    </source>
</evidence>
<feature type="active site" evidence="6">
    <location>
        <position position="301"/>
    </location>
</feature>
<dbReference type="OMA" id="KRWAILP"/>
<feature type="domain" description="Peptidase A1" evidence="10">
    <location>
        <begin position="70"/>
        <end position="421"/>
    </location>
</feature>
<feature type="transmembrane region" description="Helical" evidence="8">
    <location>
        <begin position="545"/>
        <end position="564"/>
    </location>
</feature>
<dbReference type="GO" id="GO:0006508">
    <property type="term" value="P:proteolysis"/>
    <property type="evidence" value="ECO:0007669"/>
    <property type="project" value="UniProtKB-KW"/>
</dbReference>
<evidence type="ECO:0000256" key="9">
    <source>
        <dbReference type="SAM" id="SignalP"/>
    </source>
</evidence>
<evidence type="ECO:0000256" key="7">
    <source>
        <dbReference type="RuleBase" id="RU000454"/>
    </source>
</evidence>